<proteinExistence type="predicted"/>
<feature type="compositionally biased region" description="Basic residues" evidence="1">
    <location>
        <begin position="61"/>
        <end position="96"/>
    </location>
</feature>
<feature type="region of interest" description="Disordered" evidence="1">
    <location>
        <begin position="1"/>
        <end position="20"/>
    </location>
</feature>
<evidence type="ECO:0000256" key="1">
    <source>
        <dbReference type="SAM" id="MobiDB-lite"/>
    </source>
</evidence>
<evidence type="ECO:0000313" key="3">
    <source>
        <dbReference type="EMBL" id="TGB13906.1"/>
    </source>
</evidence>
<evidence type="ECO:0000313" key="4">
    <source>
        <dbReference type="Proteomes" id="UP000297948"/>
    </source>
</evidence>
<gene>
    <name evidence="3" type="ORF">E4099_09400</name>
</gene>
<feature type="region of interest" description="Disordered" evidence="1">
    <location>
        <begin position="48"/>
        <end position="96"/>
    </location>
</feature>
<dbReference type="EMBL" id="SRID01000058">
    <property type="protein sequence ID" value="TGB13906.1"/>
    <property type="molecule type" value="Genomic_DNA"/>
</dbReference>
<organism evidence="3 4">
    <name type="scientific">Streptomyces palmae</name>
    <dbReference type="NCBI Taxonomy" id="1701085"/>
    <lineage>
        <taxon>Bacteria</taxon>
        <taxon>Bacillati</taxon>
        <taxon>Actinomycetota</taxon>
        <taxon>Actinomycetes</taxon>
        <taxon>Kitasatosporales</taxon>
        <taxon>Streptomycetaceae</taxon>
        <taxon>Streptomyces</taxon>
    </lineage>
</organism>
<comment type="caution">
    <text evidence="3">The sequence shown here is derived from an EMBL/GenBank/DDBJ whole genome shotgun (WGS) entry which is preliminary data.</text>
</comment>
<keyword evidence="2" id="KW-0732">Signal</keyword>
<feature type="non-terminal residue" evidence="3">
    <location>
        <position position="96"/>
    </location>
</feature>
<dbReference type="AlphaFoldDB" id="A0A4Z0H9D3"/>
<feature type="signal peptide" evidence="2">
    <location>
        <begin position="1"/>
        <end position="43"/>
    </location>
</feature>
<keyword evidence="4" id="KW-1185">Reference proteome</keyword>
<name>A0A4Z0H9D3_9ACTN</name>
<dbReference type="Proteomes" id="UP000297948">
    <property type="component" value="Unassembled WGS sequence"/>
</dbReference>
<sequence>MGPENRKPSFKLSPLQQQGGRIAGGAMASLALVMMGFASPAMAHTQVTNAPTEVRGGGGCKHGKGHHTGGKHAGGKHDTCKHKGKGHHKKKGKGKV</sequence>
<feature type="chain" id="PRO_5021228210" evidence="2">
    <location>
        <begin position="44"/>
        <end position="96"/>
    </location>
</feature>
<protein>
    <submittedName>
        <fullName evidence="3">Uncharacterized protein</fullName>
    </submittedName>
</protein>
<accession>A0A4Z0H9D3</accession>
<reference evidence="3 4" key="1">
    <citation type="submission" date="2019-03" db="EMBL/GenBank/DDBJ databases">
        <authorList>
            <person name="Gonzalez-Pimentel J.L."/>
        </authorList>
    </citation>
    <scope>NUCLEOTIDE SEQUENCE [LARGE SCALE GENOMIC DNA]</scope>
    <source>
        <strain evidence="3 4">JCM 31289</strain>
    </source>
</reference>
<evidence type="ECO:0000256" key="2">
    <source>
        <dbReference type="SAM" id="SignalP"/>
    </source>
</evidence>